<name>A0A914X916_9BILA</name>
<keyword evidence="3" id="KW-1185">Reference proteome</keyword>
<feature type="coiled-coil region" evidence="1">
    <location>
        <begin position="73"/>
        <end position="222"/>
    </location>
</feature>
<accession>A0A914X916</accession>
<feature type="compositionally biased region" description="Polar residues" evidence="2">
    <location>
        <begin position="627"/>
        <end position="638"/>
    </location>
</feature>
<organism evidence="3 4">
    <name type="scientific">Plectus sambesii</name>
    <dbReference type="NCBI Taxonomy" id="2011161"/>
    <lineage>
        <taxon>Eukaryota</taxon>
        <taxon>Metazoa</taxon>
        <taxon>Ecdysozoa</taxon>
        <taxon>Nematoda</taxon>
        <taxon>Chromadorea</taxon>
        <taxon>Plectida</taxon>
        <taxon>Plectina</taxon>
        <taxon>Plectoidea</taxon>
        <taxon>Plectidae</taxon>
        <taxon>Plectus</taxon>
    </lineage>
</organism>
<evidence type="ECO:0000313" key="4">
    <source>
        <dbReference type="WBParaSite" id="PSAMB.scaffold6546size9261.g28681.t2"/>
    </source>
</evidence>
<dbReference type="AlphaFoldDB" id="A0A914X916"/>
<feature type="region of interest" description="Disordered" evidence="2">
    <location>
        <begin position="597"/>
        <end position="638"/>
    </location>
</feature>
<evidence type="ECO:0000256" key="1">
    <source>
        <dbReference type="SAM" id="Coils"/>
    </source>
</evidence>
<reference evidence="4" key="1">
    <citation type="submission" date="2022-11" db="UniProtKB">
        <authorList>
            <consortium name="WormBaseParasite"/>
        </authorList>
    </citation>
    <scope>IDENTIFICATION</scope>
</reference>
<proteinExistence type="predicted"/>
<sequence>MCAVLDGCYGSTTWHSEGERTTRRLCAVSSNIKAIITIAINTKADQAMAEGAFGPPVDSSTPLKLPEQLRDILETERRICQRLKDNYDLLKEKYGSLQAEHSALRVQYNSVTQADKQQTDQRKTQMEEMAAEFREKVALVEREHGEQQHKFEQFKRAAKAELVAVYQSKVDRALDELDQMKKTNGALLVERARLLADLDTTKTQLNDERKATEAKYADLKRRTDFERTELMERVNALSSKGRERLQSDLIESHERAAALAAEADRSRAQNRTSEAQQSAVVADLERKLLAIGREKSSADLTIARLQNELDVTKQRLSFNKEELERLQEELAIALKAKTTAETQFDRQLVERNAQFASRADSLQASLVDAEKTVAEKNKQLADMSAKLREIQRERTEKNTPLRRMETVVSEQPHTDPRTVSDQTTARVDKQEAPSAKLDMKLAEIEQQHAFKLREVQWERDRLETQVIKMRQKLATLSKKAGVSVESYADLEAELKRAKLEVASSQKKLSKMKEHYRDLLKKMKKSFRTVESKFAIAHEELQRKGVDEMPLRMTPHFLGTSNSPEVALIVREIDEYRRQHERFAQLLQVGEQRLRDAIKGSSSTPPSALINPSLSLTQSRRKKHSKAPVSSSSTSNDLS</sequence>
<protein>
    <submittedName>
        <fullName evidence="4">Centrosomal protein of 83 kDa</fullName>
    </submittedName>
</protein>
<feature type="compositionally biased region" description="Polar residues" evidence="2">
    <location>
        <begin position="599"/>
        <end position="617"/>
    </location>
</feature>
<feature type="coiled-coil region" evidence="1">
    <location>
        <begin position="452"/>
        <end position="514"/>
    </location>
</feature>
<dbReference type="Proteomes" id="UP000887566">
    <property type="component" value="Unplaced"/>
</dbReference>
<feature type="coiled-coil region" evidence="1">
    <location>
        <begin position="295"/>
        <end position="393"/>
    </location>
</feature>
<feature type="region of interest" description="Disordered" evidence="2">
    <location>
        <begin position="404"/>
        <end position="433"/>
    </location>
</feature>
<evidence type="ECO:0000313" key="3">
    <source>
        <dbReference type="Proteomes" id="UP000887566"/>
    </source>
</evidence>
<evidence type="ECO:0000256" key="2">
    <source>
        <dbReference type="SAM" id="MobiDB-lite"/>
    </source>
</evidence>
<keyword evidence="1" id="KW-0175">Coiled coil</keyword>
<dbReference type="WBParaSite" id="PSAMB.scaffold6546size9261.g28681.t2">
    <property type="protein sequence ID" value="PSAMB.scaffold6546size9261.g28681.t2"/>
    <property type="gene ID" value="PSAMB.scaffold6546size9261.g28681"/>
</dbReference>